<dbReference type="InterPro" id="IPR000835">
    <property type="entry name" value="HTH_MarR-typ"/>
</dbReference>
<name>A0A380CSN3_SPHSI</name>
<dbReference type="PANTHER" id="PTHR33164">
    <property type="entry name" value="TRANSCRIPTIONAL REGULATOR, MARR FAMILY"/>
    <property type="match status" value="1"/>
</dbReference>
<dbReference type="PRINTS" id="PR00598">
    <property type="entry name" value="HTHMARR"/>
</dbReference>
<proteinExistence type="predicted"/>
<feature type="domain" description="HTH marR-type" evidence="6">
    <location>
        <begin position="14"/>
        <end position="144"/>
    </location>
</feature>
<evidence type="ECO:0000256" key="1">
    <source>
        <dbReference type="ARBA" id="ARBA00004496"/>
    </source>
</evidence>
<evidence type="ECO:0000313" key="8">
    <source>
        <dbReference type="Proteomes" id="UP000254893"/>
    </source>
</evidence>
<dbReference type="Gene3D" id="1.10.10.10">
    <property type="entry name" value="Winged helix-like DNA-binding domain superfamily/Winged helix DNA-binding domain"/>
    <property type="match status" value="1"/>
</dbReference>
<organism evidence="7 8">
    <name type="scientific">Sphingobacterium spiritivorum</name>
    <name type="common">Flavobacterium spiritivorum</name>
    <dbReference type="NCBI Taxonomy" id="258"/>
    <lineage>
        <taxon>Bacteria</taxon>
        <taxon>Pseudomonadati</taxon>
        <taxon>Bacteroidota</taxon>
        <taxon>Sphingobacteriia</taxon>
        <taxon>Sphingobacteriales</taxon>
        <taxon>Sphingobacteriaceae</taxon>
        <taxon>Sphingobacterium</taxon>
    </lineage>
</organism>
<dbReference type="SMART" id="SM00347">
    <property type="entry name" value="HTH_MARR"/>
    <property type="match status" value="1"/>
</dbReference>
<dbReference type="GO" id="GO:0003677">
    <property type="term" value="F:DNA binding"/>
    <property type="evidence" value="ECO:0007669"/>
    <property type="project" value="UniProtKB-KW"/>
</dbReference>
<evidence type="ECO:0000313" key="7">
    <source>
        <dbReference type="EMBL" id="SUJ28315.1"/>
    </source>
</evidence>
<dbReference type="InterPro" id="IPR039422">
    <property type="entry name" value="MarR/SlyA-like"/>
</dbReference>
<dbReference type="Proteomes" id="UP000254893">
    <property type="component" value="Unassembled WGS sequence"/>
</dbReference>
<keyword evidence="3" id="KW-0805">Transcription regulation</keyword>
<gene>
    <name evidence="7" type="primary">ohrR_2</name>
    <name evidence="7" type="ORF">NCTC11388_04279</name>
</gene>
<dbReference type="SUPFAM" id="SSF46785">
    <property type="entry name" value="Winged helix' DNA-binding domain"/>
    <property type="match status" value="1"/>
</dbReference>
<evidence type="ECO:0000256" key="4">
    <source>
        <dbReference type="ARBA" id="ARBA00023125"/>
    </source>
</evidence>
<reference evidence="7 8" key="1">
    <citation type="submission" date="2018-06" db="EMBL/GenBank/DDBJ databases">
        <authorList>
            <consortium name="Pathogen Informatics"/>
            <person name="Doyle S."/>
        </authorList>
    </citation>
    <scope>NUCLEOTIDE SEQUENCE [LARGE SCALE GENOMIC DNA]</scope>
    <source>
        <strain evidence="7 8">NCTC11388</strain>
    </source>
</reference>
<keyword evidence="2" id="KW-0963">Cytoplasm</keyword>
<sequence length="147" mass="17079">MFTFVSMEEELMLDHQVCFPIYALYREIVQQYRPLLDKLDLTYPQYLVLLVMWEHPLQTVNQIGQRLRLDSGTLTPLLKRMEQKGLIARKRSQQDERTVEISLTDAGQQLSASAKCIPGQMLTEMGITLEELMQLKTIASKILNRNH</sequence>
<evidence type="ECO:0000256" key="5">
    <source>
        <dbReference type="ARBA" id="ARBA00023163"/>
    </source>
</evidence>
<dbReference type="GO" id="GO:0003700">
    <property type="term" value="F:DNA-binding transcription factor activity"/>
    <property type="evidence" value="ECO:0007669"/>
    <property type="project" value="InterPro"/>
</dbReference>
<dbReference type="InterPro" id="IPR036388">
    <property type="entry name" value="WH-like_DNA-bd_sf"/>
</dbReference>
<dbReference type="GO" id="GO:0005737">
    <property type="term" value="C:cytoplasm"/>
    <property type="evidence" value="ECO:0007669"/>
    <property type="project" value="UniProtKB-SubCell"/>
</dbReference>
<accession>A0A380CSN3</accession>
<comment type="subcellular location">
    <subcellularLocation>
        <location evidence="1">Cytoplasm</location>
    </subcellularLocation>
</comment>
<keyword evidence="4" id="KW-0238">DNA-binding</keyword>
<dbReference type="AlphaFoldDB" id="A0A380CSN3"/>
<dbReference type="InterPro" id="IPR055166">
    <property type="entry name" value="Transc_reg_Sar_Rot_HTH"/>
</dbReference>
<dbReference type="PANTHER" id="PTHR33164:SF5">
    <property type="entry name" value="ORGANIC HYDROPEROXIDE RESISTANCE TRANSCRIPTIONAL REGULATOR"/>
    <property type="match status" value="1"/>
</dbReference>
<dbReference type="GO" id="GO:0006950">
    <property type="term" value="P:response to stress"/>
    <property type="evidence" value="ECO:0007669"/>
    <property type="project" value="TreeGrafter"/>
</dbReference>
<evidence type="ECO:0000256" key="2">
    <source>
        <dbReference type="ARBA" id="ARBA00022490"/>
    </source>
</evidence>
<dbReference type="Pfam" id="PF22381">
    <property type="entry name" value="Staph_reg_Sar_Rot"/>
    <property type="match status" value="1"/>
</dbReference>
<keyword evidence="5" id="KW-0804">Transcription</keyword>
<dbReference type="InterPro" id="IPR036390">
    <property type="entry name" value="WH_DNA-bd_sf"/>
</dbReference>
<evidence type="ECO:0000256" key="3">
    <source>
        <dbReference type="ARBA" id="ARBA00023015"/>
    </source>
</evidence>
<protein>
    <submittedName>
        <fullName evidence="7">Organic hydroperoxide resistance transcriptional regulator</fullName>
    </submittedName>
</protein>
<dbReference type="FunFam" id="1.10.10.10:FF:000163">
    <property type="entry name" value="MarR family transcriptional regulator"/>
    <property type="match status" value="1"/>
</dbReference>
<evidence type="ECO:0000259" key="6">
    <source>
        <dbReference type="PROSITE" id="PS50995"/>
    </source>
</evidence>
<dbReference type="EMBL" id="UGYW01000002">
    <property type="protein sequence ID" value="SUJ28315.1"/>
    <property type="molecule type" value="Genomic_DNA"/>
</dbReference>
<dbReference type="PROSITE" id="PS50995">
    <property type="entry name" value="HTH_MARR_2"/>
    <property type="match status" value="1"/>
</dbReference>